<dbReference type="EMBL" id="JADWYK010000001">
    <property type="protein sequence ID" value="MBG8552330.1"/>
    <property type="molecule type" value="Genomic_DNA"/>
</dbReference>
<evidence type="ECO:0000313" key="1">
    <source>
        <dbReference type="EMBL" id="MBG8552330.1"/>
    </source>
</evidence>
<gene>
    <name evidence="1" type="ORF">I5L79_02170</name>
</gene>
<name>A0ABS0KX33_9BACT</name>
<protein>
    <recommendedName>
        <fullName evidence="3">DNA-binding protein</fullName>
    </recommendedName>
</protein>
<sequence>MRTFLDQMPTTDPAIRAYLSRLLTIKQYAEREGISVTQVYRRISDGKAEPEIIGDKQFIVLPEVKK</sequence>
<keyword evidence="2" id="KW-1185">Reference proteome</keyword>
<evidence type="ECO:0008006" key="3">
    <source>
        <dbReference type="Google" id="ProtNLM"/>
    </source>
</evidence>
<proteinExistence type="predicted"/>
<comment type="caution">
    <text evidence="1">The sequence shown here is derived from an EMBL/GenBank/DDBJ whole genome shotgun (WGS) entry which is preliminary data.</text>
</comment>
<dbReference type="RefSeq" id="WP_196953369.1">
    <property type="nucleotide sequence ID" value="NZ_JADWYK010000001.1"/>
</dbReference>
<dbReference type="Proteomes" id="UP000601099">
    <property type="component" value="Unassembled WGS sequence"/>
</dbReference>
<organism evidence="1 2">
    <name type="scientific">Hymenobacter guriensis</name>
    <dbReference type="NCBI Taxonomy" id="2793065"/>
    <lineage>
        <taxon>Bacteria</taxon>
        <taxon>Pseudomonadati</taxon>
        <taxon>Bacteroidota</taxon>
        <taxon>Cytophagia</taxon>
        <taxon>Cytophagales</taxon>
        <taxon>Hymenobacteraceae</taxon>
        <taxon>Hymenobacter</taxon>
    </lineage>
</organism>
<accession>A0ABS0KX33</accession>
<evidence type="ECO:0000313" key="2">
    <source>
        <dbReference type="Proteomes" id="UP000601099"/>
    </source>
</evidence>
<reference evidence="1 2" key="1">
    <citation type="submission" date="2020-11" db="EMBL/GenBank/DDBJ databases">
        <title>Hymenobacter sp.</title>
        <authorList>
            <person name="Kim M.K."/>
        </authorList>
    </citation>
    <scope>NUCLEOTIDE SEQUENCE [LARGE SCALE GENOMIC DNA]</scope>
    <source>
        <strain evidence="1 2">BT594</strain>
    </source>
</reference>